<dbReference type="STRING" id="1927124.BST13_33715"/>
<evidence type="ECO:0000313" key="3">
    <source>
        <dbReference type="Proteomes" id="UP000192448"/>
    </source>
</evidence>
<keyword evidence="3" id="KW-1185">Reference proteome</keyword>
<proteinExistence type="predicted"/>
<sequence>MAAVRFKGDKTATIHVGQVMGPGPDGFFRQVTDVWFDEIDRHTYVEAEVVQMAPPGENLRYYGGRDPDEPVPPTRERIKDRVRPR</sequence>
<gene>
    <name evidence="2" type="ORF">BST13_33715</name>
</gene>
<protein>
    <submittedName>
        <fullName evidence="2">Uncharacterized protein</fullName>
    </submittedName>
</protein>
<dbReference type="EMBL" id="MVHF01000055">
    <property type="protein sequence ID" value="ORA24928.1"/>
    <property type="molecule type" value="Genomic_DNA"/>
</dbReference>
<reference evidence="2 3" key="1">
    <citation type="submission" date="2017-02" db="EMBL/GenBank/DDBJ databases">
        <title>The new phylogeny of genus Mycobacterium.</title>
        <authorList>
            <person name="Tortoli E."/>
            <person name="Trovato A."/>
            <person name="Cirillo D.M."/>
        </authorList>
    </citation>
    <scope>NUCLEOTIDE SEQUENCE [LARGE SCALE GENOMIC DNA]</scope>
    <source>
        <strain evidence="2 3">RW6</strain>
    </source>
</reference>
<organism evidence="2 3">
    <name type="scientific">Mycobacterium aquaticum</name>
    <dbReference type="NCBI Taxonomy" id="1927124"/>
    <lineage>
        <taxon>Bacteria</taxon>
        <taxon>Bacillati</taxon>
        <taxon>Actinomycetota</taxon>
        <taxon>Actinomycetes</taxon>
        <taxon>Mycobacteriales</taxon>
        <taxon>Mycobacteriaceae</taxon>
        <taxon>Mycobacterium</taxon>
    </lineage>
</organism>
<name>A0A1X0A4Y2_9MYCO</name>
<dbReference type="AlphaFoldDB" id="A0A1X0A4Y2"/>
<feature type="region of interest" description="Disordered" evidence="1">
    <location>
        <begin position="56"/>
        <end position="85"/>
    </location>
</feature>
<dbReference type="Proteomes" id="UP000192448">
    <property type="component" value="Unassembled WGS sequence"/>
</dbReference>
<accession>A0A1X0A4Y2</accession>
<evidence type="ECO:0000256" key="1">
    <source>
        <dbReference type="SAM" id="MobiDB-lite"/>
    </source>
</evidence>
<comment type="caution">
    <text evidence="2">The sequence shown here is derived from an EMBL/GenBank/DDBJ whole genome shotgun (WGS) entry which is preliminary data.</text>
</comment>
<feature type="compositionally biased region" description="Basic and acidic residues" evidence="1">
    <location>
        <begin position="63"/>
        <end position="85"/>
    </location>
</feature>
<evidence type="ECO:0000313" key="2">
    <source>
        <dbReference type="EMBL" id="ORA24928.1"/>
    </source>
</evidence>